<gene>
    <name evidence="1" type="ORF">Hyperionvirus7_56</name>
</gene>
<organism evidence="1">
    <name type="scientific">Hyperionvirus sp</name>
    <dbReference type="NCBI Taxonomy" id="2487770"/>
    <lineage>
        <taxon>Viruses</taxon>
        <taxon>Varidnaviria</taxon>
        <taxon>Bamfordvirae</taxon>
        <taxon>Nucleocytoviricota</taxon>
        <taxon>Megaviricetes</taxon>
        <taxon>Imitervirales</taxon>
        <taxon>Mimiviridae</taxon>
        <taxon>Klosneuvirinae</taxon>
    </lineage>
</organism>
<dbReference type="EMBL" id="MK072389">
    <property type="protein sequence ID" value="AYV83485.1"/>
    <property type="molecule type" value="Genomic_DNA"/>
</dbReference>
<protein>
    <submittedName>
        <fullName evidence="1">Uncharacterized protein</fullName>
    </submittedName>
</protein>
<evidence type="ECO:0000313" key="1">
    <source>
        <dbReference type="EMBL" id="AYV83485.1"/>
    </source>
</evidence>
<name>A0A3G5A8A6_9VIRU</name>
<proteinExistence type="predicted"/>
<reference evidence="1" key="1">
    <citation type="submission" date="2018-10" db="EMBL/GenBank/DDBJ databases">
        <title>Hidden diversity of soil giant viruses.</title>
        <authorList>
            <person name="Schulz F."/>
            <person name="Alteio L."/>
            <person name="Goudeau D."/>
            <person name="Ryan E.M."/>
            <person name="Malmstrom R.R."/>
            <person name="Blanchard J."/>
            <person name="Woyke T."/>
        </authorList>
    </citation>
    <scope>NUCLEOTIDE SEQUENCE</scope>
    <source>
        <strain evidence="1">HYV1</strain>
    </source>
</reference>
<accession>A0A3G5A8A6</accession>
<sequence>MKYIIFPMDIKTVPTTEFELNEHQIPFLGSSDSVLIARAGLKRIPIGSDKSPFSTFASTPIAFKFAKGSSYLHISKNKADMKHNTKLDFRKHVNKLEFYPTIAAQTVEINFLEQPYELAREHIKLLKERCIKAGISTITFDETNMAHTLKIRNTSPNSILEFNIHPYYNLGLKISLLIKLT</sequence>